<evidence type="ECO:0000313" key="9">
    <source>
        <dbReference type="EMBL" id="KAF2281946.1"/>
    </source>
</evidence>
<evidence type="ECO:0000256" key="3">
    <source>
        <dbReference type="ARBA" id="ARBA00022980"/>
    </source>
</evidence>
<evidence type="ECO:0000256" key="2">
    <source>
        <dbReference type="ARBA" id="ARBA00022801"/>
    </source>
</evidence>
<dbReference type="GO" id="GO:0003735">
    <property type="term" value="F:structural constituent of ribosome"/>
    <property type="evidence" value="ECO:0007669"/>
    <property type="project" value="InterPro"/>
</dbReference>
<dbReference type="SUPFAM" id="SSF52313">
    <property type="entry name" value="Ribosomal protein S2"/>
    <property type="match status" value="1"/>
</dbReference>
<dbReference type="Pfam" id="PF02545">
    <property type="entry name" value="Maf"/>
    <property type="match status" value="1"/>
</dbReference>
<comment type="caution">
    <text evidence="9">The sequence shown here is derived from an EMBL/GenBank/DDBJ whole genome shotgun (WGS) entry which is preliminary data.</text>
</comment>
<dbReference type="HAMAP" id="MF_00528">
    <property type="entry name" value="Maf"/>
    <property type="match status" value="1"/>
</dbReference>
<dbReference type="InterPro" id="IPR029001">
    <property type="entry name" value="ITPase-like_fam"/>
</dbReference>
<dbReference type="EMBL" id="JAAGAX010000511">
    <property type="protein sequence ID" value="KAF2281946.1"/>
    <property type="molecule type" value="Genomic_DNA"/>
</dbReference>
<dbReference type="PROSITE" id="PS00963">
    <property type="entry name" value="RIBOSOMAL_S2_2"/>
    <property type="match status" value="1"/>
</dbReference>
<evidence type="ECO:0000256" key="6">
    <source>
        <dbReference type="ARBA" id="ARBA00035546"/>
    </source>
</evidence>
<dbReference type="AlphaFoldDB" id="A0A6A6K1J2"/>
<evidence type="ECO:0000256" key="1">
    <source>
        <dbReference type="ARBA" id="ARBA00006242"/>
    </source>
</evidence>
<dbReference type="PANTHER" id="PTHR12534">
    <property type="entry name" value="30S RIBOSOMAL PROTEIN S2 PROKARYOTIC AND ORGANELLAR"/>
    <property type="match status" value="1"/>
</dbReference>
<proteinExistence type="inferred from homology"/>
<dbReference type="NCBIfam" id="TIGR01011">
    <property type="entry name" value="rpsB_bact"/>
    <property type="match status" value="1"/>
</dbReference>
<dbReference type="InterPro" id="IPR001865">
    <property type="entry name" value="Ribosomal_uS2"/>
</dbReference>
<dbReference type="PANTHER" id="PTHR12534:SF0">
    <property type="entry name" value="SMALL RIBOSOMAL SUBUNIT PROTEIN US2M"/>
    <property type="match status" value="1"/>
</dbReference>
<keyword evidence="10" id="KW-1185">Reference proteome</keyword>
<dbReference type="CDD" id="cd01425">
    <property type="entry name" value="RPS2"/>
    <property type="match status" value="1"/>
</dbReference>
<feature type="compositionally biased region" description="Polar residues" evidence="8">
    <location>
        <begin position="446"/>
        <end position="469"/>
    </location>
</feature>
<dbReference type="InterPro" id="IPR023591">
    <property type="entry name" value="Ribosomal_uS2_flav_dom_sf"/>
</dbReference>
<dbReference type="Gene3D" id="3.40.50.10490">
    <property type="entry name" value="Glucose-6-phosphate isomerase like protein, domain 1"/>
    <property type="match status" value="1"/>
</dbReference>
<dbReference type="InterPro" id="IPR018130">
    <property type="entry name" value="Ribosomal_uS2_CS"/>
</dbReference>
<evidence type="ECO:0000256" key="4">
    <source>
        <dbReference type="ARBA" id="ARBA00023274"/>
    </source>
</evidence>
<dbReference type="GO" id="GO:0022627">
    <property type="term" value="C:cytosolic small ribosomal subunit"/>
    <property type="evidence" value="ECO:0007669"/>
    <property type="project" value="TreeGrafter"/>
</dbReference>
<dbReference type="PRINTS" id="PR00395">
    <property type="entry name" value="RIBOSOMALS2"/>
</dbReference>
<evidence type="ECO:0000256" key="7">
    <source>
        <dbReference type="RuleBase" id="RU003631"/>
    </source>
</evidence>
<dbReference type="InterPro" id="IPR003697">
    <property type="entry name" value="Maf-like"/>
</dbReference>
<keyword evidence="3 7" id="KW-0689">Ribosomal protein</keyword>
<dbReference type="HAMAP" id="MF_00291_B">
    <property type="entry name" value="Ribosomal_uS2_B"/>
    <property type="match status" value="1"/>
</dbReference>
<dbReference type="GO" id="GO:0006412">
    <property type="term" value="P:translation"/>
    <property type="evidence" value="ECO:0007669"/>
    <property type="project" value="InterPro"/>
</dbReference>
<feature type="region of interest" description="Disordered" evidence="8">
    <location>
        <begin position="446"/>
        <end position="526"/>
    </location>
</feature>
<dbReference type="InterPro" id="IPR005706">
    <property type="entry name" value="Ribosomal_uS2_bac/mit/plastid"/>
</dbReference>
<accession>A0A6A6K1J2</accession>
<dbReference type="SUPFAM" id="SSF52972">
    <property type="entry name" value="ITPase-like"/>
    <property type="match status" value="1"/>
</dbReference>
<organism evidence="9 10">
    <name type="scientific">Hevea brasiliensis</name>
    <name type="common">Para rubber tree</name>
    <name type="synonym">Siphonia brasiliensis</name>
    <dbReference type="NCBI Taxonomy" id="3981"/>
    <lineage>
        <taxon>Eukaryota</taxon>
        <taxon>Viridiplantae</taxon>
        <taxon>Streptophyta</taxon>
        <taxon>Embryophyta</taxon>
        <taxon>Tracheophyta</taxon>
        <taxon>Spermatophyta</taxon>
        <taxon>Magnoliopsida</taxon>
        <taxon>eudicotyledons</taxon>
        <taxon>Gunneridae</taxon>
        <taxon>Pentapetalae</taxon>
        <taxon>rosids</taxon>
        <taxon>fabids</taxon>
        <taxon>Malpighiales</taxon>
        <taxon>Euphorbiaceae</taxon>
        <taxon>Crotonoideae</taxon>
        <taxon>Micrandreae</taxon>
        <taxon>Hevea</taxon>
    </lineage>
</organism>
<reference evidence="9 10" key="1">
    <citation type="journal article" date="2020" name="Mol. Plant">
        <title>The Chromosome-Based Rubber Tree Genome Provides New Insights into Spurge Genome Evolution and Rubber Biosynthesis.</title>
        <authorList>
            <person name="Liu J."/>
            <person name="Shi C."/>
            <person name="Shi C.C."/>
            <person name="Li W."/>
            <person name="Zhang Q.J."/>
            <person name="Zhang Y."/>
            <person name="Li K."/>
            <person name="Lu H.F."/>
            <person name="Shi C."/>
            <person name="Zhu S.T."/>
            <person name="Xiao Z.Y."/>
            <person name="Nan H."/>
            <person name="Yue Y."/>
            <person name="Zhu X.G."/>
            <person name="Wu Y."/>
            <person name="Hong X.N."/>
            <person name="Fan G.Y."/>
            <person name="Tong Y."/>
            <person name="Zhang D."/>
            <person name="Mao C.L."/>
            <person name="Liu Y.L."/>
            <person name="Hao S.J."/>
            <person name="Liu W.Q."/>
            <person name="Lv M.Q."/>
            <person name="Zhang H.B."/>
            <person name="Liu Y."/>
            <person name="Hu-Tang G.R."/>
            <person name="Wang J.P."/>
            <person name="Wang J.H."/>
            <person name="Sun Y.H."/>
            <person name="Ni S.B."/>
            <person name="Chen W.B."/>
            <person name="Zhang X.C."/>
            <person name="Jiao Y.N."/>
            <person name="Eichler E.E."/>
            <person name="Li G.H."/>
            <person name="Liu X."/>
            <person name="Gao L.Z."/>
        </authorList>
    </citation>
    <scope>NUCLEOTIDE SEQUENCE [LARGE SCALE GENOMIC DNA]</scope>
    <source>
        <strain evidence="10">cv. GT1</strain>
        <tissue evidence="9">Leaf</tissue>
    </source>
</reference>
<protein>
    <recommendedName>
        <fullName evidence="5">Small ribosomal subunit protein uS2c</fullName>
    </recommendedName>
    <alternativeName>
        <fullName evidence="6">30S ribosomal protein S2, chloroplastic</fullName>
    </alternativeName>
</protein>
<sequence length="526" mass="57019">MLKIDGLVLASSSRCRLSLLEQIGVVPGEIVPPNVDESPLRGELPKQYCMRMARSKATTVAALRSGKFVLGADTVAYCGKRVLSKTENKDRAVDYLEMLSGRRHRVCTAVCLYSPGGMVHERSVVSVVKFKNMSKGEIEYYVSSGQWKGKAGGVECLLALVAGVFPTLVACYFAHSRTMVPCMRVGLWRFNCCSNFGVVMGNLPEFSIRDLVEAGVHLGHKSGRWNPAMAPYIYGVHKYKDIHVIDLRKTLVLLRDALSVLYDVVLKRGRVLFVGTKVQASNMIAEEATRCGQYYVNHRWLGGMLTNWETVSSSIRRLVEFEKLINNSEGQFTKKELLMLDKQRGKLERSLGGIREMGGLPHALFVIDTNKEHIAIREANKLRIPVVAVLDTNSDPSGVDYPIPGNDDSVRSIDFFCRAVSKTILEAIRSDLASSGVSIVAKGSDTVESNTGATTGSGRTPVSEVSSIDESAAGAGPYTPEVDLSTVEVDTPESATLPDGEPNGASVPAGNGVLPDSSVADDAALE</sequence>
<evidence type="ECO:0000256" key="5">
    <source>
        <dbReference type="ARBA" id="ARBA00035155"/>
    </source>
</evidence>
<evidence type="ECO:0000256" key="8">
    <source>
        <dbReference type="SAM" id="MobiDB-lite"/>
    </source>
</evidence>
<dbReference type="Proteomes" id="UP000467840">
    <property type="component" value="Unassembled WGS sequence"/>
</dbReference>
<dbReference type="Gene3D" id="1.10.287.610">
    <property type="entry name" value="Helix hairpin bin"/>
    <property type="match status" value="1"/>
</dbReference>
<dbReference type="CDD" id="cd00555">
    <property type="entry name" value="Maf"/>
    <property type="match status" value="1"/>
</dbReference>
<dbReference type="Pfam" id="PF00318">
    <property type="entry name" value="Ribosomal_S2"/>
    <property type="match status" value="1"/>
</dbReference>
<dbReference type="PROSITE" id="PS00962">
    <property type="entry name" value="RIBOSOMAL_S2_1"/>
    <property type="match status" value="1"/>
</dbReference>
<keyword evidence="2" id="KW-0378">Hydrolase</keyword>
<keyword evidence="4 7" id="KW-0687">Ribonucleoprotein</keyword>
<gene>
    <name evidence="9" type="ORF">GH714_042770</name>
</gene>
<evidence type="ECO:0000313" key="10">
    <source>
        <dbReference type="Proteomes" id="UP000467840"/>
    </source>
</evidence>
<dbReference type="Gene3D" id="3.90.950.10">
    <property type="match status" value="1"/>
</dbReference>
<name>A0A6A6K1J2_HEVBR</name>
<comment type="similarity">
    <text evidence="1 7">Belongs to the universal ribosomal protein uS2 family.</text>
</comment>
<dbReference type="GO" id="GO:0047429">
    <property type="term" value="F:nucleoside triphosphate diphosphatase activity"/>
    <property type="evidence" value="ECO:0007669"/>
    <property type="project" value="InterPro"/>
</dbReference>